<dbReference type="PANTHER" id="PTHR45661">
    <property type="entry name" value="SURFACE ANTIGEN"/>
    <property type="match status" value="1"/>
</dbReference>
<organism evidence="5 6">
    <name type="scientific">Pontiella desulfatans</name>
    <dbReference type="NCBI Taxonomy" id="2750659"/>
    <lineage>
        <taxon>Bacteria</taxon>
        <taxon>Pseudomonadati</taxon>
        <taxon>Kiritimatiellota</taxon>
        <taxon>Kiritimatiellia</taxon>
        <taxon>Kiritimatiellales</taxon>
        <taxon>Pontiellaceae</taxon>
        <taxon>Pontiella</taxon>
    </lineage>
</organism>
<evidence type="ECO:0000256" key="3">
    <source>
        <dbReference type="ARBA" id="ARBA00022729"/>
    </source>
</evidence>
<dbReference type="PROSITE" id="PS50093">
    <property type="entry name" value="PKD"/>
    <property type="match status" value="1"/>
</dbReference>
<evidence type="ECO:0000313" key="6">
    <source>
        <dbReference type="Proteomes" id="UP000366872"/>
    </source>
</evidence>
<dbReference type="InterPro" id="IPR055372">
    <property type="entry name" value="CBM96"/>
</dbReference>
<dbReference type="Pfam" id="PF18911">
    <property type="entry name" value="PKD_4"/>
    <property type="match status" value="1"/>
</dbReference>
<dbReference type="SUPFAM" id="SSF51126">
    <property type="entry name" value="Pectin lyase-like"/>
    <property type="match status" value="1"/>
</dbReference>
<dbReference type="InterPro" id="IPR035986">
    <property type="entry name" value="PKD_dom_sf"/>
</dbReference>
<sequence length="1550" mass="166651">MCGMSQALGYYGLYVDQLTLLDPHPVEAGLANDADAEAYENVLFCDNYWQEVDFPRGETVSGAYNRELPLLLNGYLNNHSDIHLWYHGTVDHVGDAVAGNKTLYSTMRESWYGTGEGSGATAGFYFSRISGVGSRLQTSTPTVKDGYHNAYVSSGGGARVDLDWSHATWPNLLELEITHDGDKLSKERRHVAIGDVLSIKYTYQDYDSNVSINFYRDDDTNPYNGNSGEISALATTKTSTGKNGVSHTATWNTSGMADDPEAYVYAKIQDTHHARYLYAQPILELLNQPDIPGSQEIVEEAIADTILDEFNPDGNFGSLTYLQTKYNWTGGLGENSHILMKFDLSEIPEGSTVNDAELTLYCEYVSEADNSIYITECDTAWNETSATWNNYSGQGYDFIIIQEDVSANSLVTINNDILDDLIADQINNSNHGLVVRANKSYTAYEFRSRENAAGSKPSLTVNFTPPAPPDLIVTEVSPDEPPQEGTFYVGQSVDWNTTVKNVGSGPAPSSKVGYYIGTSSSDLSSRFDRDTIDALEFGESDGAQDSYTFTEADVGTRYVICKADYLEDFDESNESNNTKAYGPFTVVRKPPENVLGISALGMDFAALVAWRNPDDPNFQGVKIIRKTDGYPDDPNDGDEVYNGTGSDAGYYDGSTGVTYPFTYQSGLIIVDDDLSNDIEYYYTAYSYDAYGNYSSGVNTHAMPHITPTHYISFDGANEYPFSTPETATSNFQYGVVLARDGDTVFVSNGVYLLSSEIKVSQDITIQSVNGPAVTIVDGGGSNRCFNLGSTACTISGLTIMNGSTTSRGGGIYHGYLLSSPATATNCVITGNSAAYGGGIGGGVVANNCTISENSATHYGGGMYYGAANNCTIIGNSAKYGGGAYRSPANNSTIVGNSASVYGGGMRNGTAQNSIIWYNQSDGYGANLYGSVTATNSCSPDVQHGISGNITNVPVLVSASHIASNSPCIGAGNMTYATGTDIDGEPWLNPPSIGCDEYHGSESVTGEVSVVIGGTLDAEIYKPAMLVANISGNVNGHVWDFGDGTTETNNPFPVHVWESAGAYDVVLTAFNQTYPSGISDTQTVHVIVAYEDSSNFAYTTNSDDTITITDYYGSSDVLVIPDTISSLPVSVLDYRAFWGAPMSTLIMPNTVTNIGTQAFADCPNLTTVTISSNVSSIGSAPFQECIGLQMISVDQNNGFYSSIDGVLLTFDQTQLTQYPCGKAGEYTVPETVISINEYAFRYAANLASVVIPDNVVSIASYAFGSCPNLTNVVIGTVSSIHEWSFQYSENLRSITVDPANPNYCSANGILYNKSKTRLIQYGGGIAGLCEIPASVTSINHDGLMSSYLYSFSVAAGNSVYCSVDGVLFDKDKTTLVKFPGSRDGSCTIPDGTMIIGRKAFGYCKVLSTLSVPASVTTIESFAFWHCYNLTGIYFRGDAPSVGSSIFALSYDTTVYYSLDSSGWSTSFSGHPTVLWNPLINASNGTIGIHYNSFMLSVDGAGSEHIKVEACTNLTDFVWEPVAITNLTGGTVSFSDHDYTNHPTRFYRLNMP</sequence>
<evidence type="ECO:0000313" key="5">
    <source>
        <dbReference type="EMBL" id="VGO14628.1"/>
    </source>
</evidence>
<keyword evidence="2" id="KW-0964">Secreted</keyword>
<reference evidence="5 6" key="1">
    <citation type="submission" date="2019-04" db="EMBL/GenBank/DDBJ databases">
        <authorList>
            <person name="Van Vliet M D."/>
        </authorList>
    </citation>
    <scope>NUCLEOTIDE SEQUENCE [LARGE SCALE GENOMIC DNA]</scope>
    <source>
        <strain evidence="5 6">F1</strain>
    </source>
</reference>
<dbReference type="Pfam" id="PF07705">
    <property type="entry name" value="CARDB"/>
    <property type="match status" value="1"/>
</dbReference>
<dbReference type="InterPro" id="IPR053139">
    <property type="entry name" value="Surface_bspA-like"/>
</dbReference>
<dbReference type="SUPFAM" id="SSF52058">
    <property type="entry name" value="L domain-like"/>
    <property type="match status" value="1"/>
</dbReference>
<evidence type="ECO:0000256" key="1">
    <source>
        <dbReference type="ARBA" id="ARBA00004613"/>
    </source>
</evidence>
<name>A0A6C2U3M4_PONDE</name>
<dbReference type="InterPro" id="IPR013783">
    <property type="entry name" value="Ig-like_fold"/>
</dbReference>
<dbReference type="Proteomes" id="UP000366872">
    <property type="component" value="Unassembled WGS sequence"/>
</dbReference>
<dbReference type="GO" id="GO:0005576">
    <property type="term" value="C:extracellular region"/>
    <property type="evidence" value="ECO:0007669"/>
    <property type="project" value="UniProtKB-SubCell"/>
</dbReference>
<dbReference type="Pfam" id="PF13306">
    <property type="entry name" value="LRR_5"/>
    <property type="match status" value="3"/>
</dbReference>
<evidence type="ECO:0000259" key="4">
    <source>
        <dbReference type="PROSITE" id="PS50093"/>
    </source>
</evidence>
<dbReference type="InterPro" id="IPR032675">
    <property type="entry name" value="LRR_dom_sf"/>
</dbReference>
<protein>
    <recommendedName>
        <fullName evidence="4">PKD domain-containing protein</fullName>
    </recommendedName>
</protein>
<dbReference type="Gene3D" id="2.60.40.10">
    <property type="entry name" value="Immunoglobulins"/>
    <property type="match status" value="2"/>
</dbReference>
<dbReference type="InterPro" id="IPR012334">
    <property type="entry name" value="Pectin_lyas_fold"/>
</dbReference>
<dbReference type="Pfam" id="PF24517">
    <property type="entry name" value="CBM96"/>
    <property type="match status" value="1"/>
</dbReference>
<dbReference type="InterPro" id="IPR011050">
    <property type="entry name" value="Pectin_lyase_fold/virulence"/>
</dbReference>
<evidence type="ECO:0000256" key="2">
    <source>
        <dbReference type="ARBA" id="ARBA00022525"/>
    </source>
</evidence>
<dbReference type="NCBIfam" id="NF033679">
    <property type="entry name" value="DNRLRE_dom"/>
    <property type="match status" value="1"/>
</dbReference>
<proteinExistence type="predicted"/>
<dbReference type="EMBL" id="CAAHFG010000002">
    <property type="protein sequence ID" value="VGO14628.1"/>
    <property type="molecule type" value="Genomic_DNA"/>
</dbReference>
<dbReference type="InterPro" id="IPR026906">
    <property type="entry name" value="LRR_5"/>
</dbReference>
<feature type="domain" description="PKD" evidence="4">
    <location>
        <begin position="1038"/>
        <end position="1070"/>
    </location>
</feature>
<dbReference type="Gene3D" id="3.80.10.10">
    <property type="entry name" value="Ribonuclease Inhibitor"/>
    <property type="match status" value="3"/>
</dbReference>
<keyword evidence="3" id="KW-0732">Signal</keyword>
<accession>A0A6C2U3M4</accession>
<keyword evidence="6" id="KW-1185">Reference proteome</keyword>
<dbReference type="InterPro" id="IPR000601">
    <property type="entry name" value="PKD_dom"/>
</dbReference>
<dbReference type="PANTHER" id="PTHR45661:SF3">
    <property type="entry name" value="IG-LIKE DOMAIN-CONTAINING PROTEIN"/>
    <property type="match status" value="1"/>
</dbReference>
<gene>
    <name evidence="5" type="ORF">PDESU_03193</name>
</gene>
<dbReference type="InterPro" id="IPR011635">
    <property type="entry name" value="CARDB"/>
</dbReference>
<dbReference type="SUPFAM" id="SSF49299">
    <property type="entry name" value="PKD domain"/>
    <property type="match status" value="1"/>
</dbReference>
<comment type="subcellular location">
    <subcellularLocation>
        <location evidence="1">Secreted</location>
    </subcellularLocation>
</comment>
<dbReference type="Gene3D" id="2.160.20.10">
    <property type="entry name" value="Single-stranded right-handed beta-helix, Pectin lyase-like"/>
    <property type="match status" value="1"/>
</dbReference>
<dbReference type="CDD" id="cd00146">
    <property type="entry name" value="PKD"/>
    <property type="match status" value="1"/>
</dbReference>